<evidence type="ECO:0008006" key="4">
    <source>
        <dbReference type="Google" id="ProtNLM"/>
    </source>
</evidence>
<sequence length="989" mass="103470">MDIEHDWTLLPAVVVRSAGFPWELVLSLVHPRAAEAATAVVRLERQALDLLAEAPARDPRPPATPSGRAGGGRLRRGLRGRLRDLRPLPDGTPGPDGWLTEWNDVTGRLEEARLTLSGLESGDAALCRAAVAGILADERFLDALVCSSPALYRDLRHGAKGGRTRRELAGQVQRLSASCETAGCYGPVNYGVVAAGERGGYTWAGAHPLARRVAFPAARVGEALQQRVLAEPALVAGLVPRRKTWTGEVHDGAAFVGHCDGGRTLAEIAAATGVGVERAAAALAVAVRRGLLTHDLCPPATVCDTLGWLRERLVARGLRLIAGDAGAVAYVDRASAATHDDRAGAVAHDDLASAAAHGDSAAAAVPGAAAGHGRAAPSGTCECGCAEARGPAGRGRGGGGKGDGARARGLLASGVPGRAFAGRTGVPAQRARAAVGERPARDADLPLGRRVGEIGELLAQYPGASPDVKLAVQRRIEALAGGGSRDERAIVHEAAAGTLHVTVGDTLAADLRGRVTRVLDVLAEEAELTRQRTNRLLAGRLGPGTYELAEVLRTTGDLEIEHGDRLAARIAALVRDAPAGTTELNLAGLLGEPAPPAAPVLCSADVMVAAPELETYETGVTPLVLSRLHDAVLLTPWALQFHEEGAACLAERDTEIRRALSGFTVLNVISRRSNGVPPLELPGPVLELGGVAADPRRRRVGLDELYVHSDGQRAVLHAKGMEEPLLLHNGEHDTALHTAFALPRIRPPRLGDLARVPRLTWDNVVVSRRRWLLGRASFEALGQAGGDRELLVAMARLREVHELPVAFFASTARERRSLYVDTRSPALLEGLARMAASSERVTVTEVLPGPEACWLREGEKRFAAELRCVYLRPAGSSASDGQVVRSGAARSEAAAEPGLAPSGAAPSGAAPSGAAPSTGPQSGAEEAGAARSGGAGARPGVVSRDGPGRRADRAGWRPDRFVQQFYGPVQQLRRSVQQSHPYPWPGESG</sequence>
<dbReference type="AlphaFoldDB" id="A0A7X0NT11"/>
<gene>
    <name evidence="2" type="ORF">HD593_003832</name>
</gene>
<proteinExistence type="predicted"/>
<comment type="caution">
    <text evidence="2">The sequence shown here is derived from an EMBL/GenBank/DDBJ whole genome shotgun (WGS) entry which is preliminary data.</text>
</comment>
<feature type="region of interest" description="Disordered" evidence="1">
    <location>
        <begin position="876"/>
        <end position="989"/>
    </location>
</feature>
<keyword evidence="3" id="KW-1185">Reference proteome</keyword>
<dbReference type="Proteomes" id="UP000565579">
    <property type="component" value="Unassembled WGS sequence"/>
</dbReference>
<feature type="compositionally biased region" description="Basic and acidic residues" evidence="1">
    <location>
        <begin position="946"/>
        <end position="960"/>
    </location>
</feature>
<name>A0A7X0NT11_9ACTN</name>
<evidence type="ECO:0000313" key="2">
    <source>
        <dbReference type="EMBL" id="MBB6549037.1"/>
    </source>
</evidence>
<dbReference type="RefSeq" id="WP_185103428.1">
    <property type="nucleotide sequence ID" value="NZ_JACHMI010000001.1"/>
</dbReference>
<evidence type="ECO:0000313" key="3">
    <source>
        <dbReference type="Proteomes" id="UP000565579"/>
    </source>
</evidence>
<organism evidence="2 3">
    <name type="scientific">Nonomuraea rubra</name>
    <dbReference type="NCBI Taxonomy" id="46180"/>
    <lineage>
        <taxon>Bacteria</taxon>
        <taxon>Bacillati</taxon>
        <taxon>Actinomycetota</taxon>
        <taxon>Actinomycetes</taxon>
        <taxon>Streptosporangiales</taxon>
        <taxon>Streptosporangiaceae</taxon>
        <taxon>Nonomuraea</taxon>
    </lineage>
</organism>
<accession>A0A7X0NT11</accession>
<protein>
    <recommendedName>
        <fullName evidence="4">Lantibiotic dehydratase N-terminal domain-containing protein</fullName>
    </recommendedName>
</protein>
<dbReference type="EMBL" id="JACHMI010000001">
    <property type="protein sequence ID" value="MBB6549037.1"/>
    <property type="molecule type" value="Genomic_DNA"/>
</dbReference>
<reference evidence="2 3" key="1">
    <citation type="submission" date="2020-08" db="EMBL/GenBank/DDBJ databases">
        <title>Sequencing the genomes of 1000 actinobacteria strains.</title>
        <authorList>
            <person name="Klenk H.-P."/>
        </authorList>
    </citation>
    <scope>NUCLEOTIDE SEQUENCE [LARGE SCALE GENOMIC DNA]</scope>
    <source>
        <strain evidence="2 3">DSM 43768</strain>
    </source>
</reference>
<feature type="region of interest" description="Disordered" evidence="1">
    <location>
        <begin position="52"/>
        <end position="75"/>
    </location>
</feature>
<feature type="compositionally biased region" description="Low complexity" evidence="1">
    <location>
        <begin position="883"/>
        <end position="930"/>
    </location>
</feature>
<evidence type="ECO:0000256" key="1">
    <source>
        <dbReference type="SAM" id="MobiDB-lite"/>
    </source>
</evidence>